<comment type="caution">
    <text evidence="2">The sequence shown here is derived from an EMBL/GenBank/DDBJ whole genome shotgun (WGS) entry which is preliminary data.</text>
</comment>
<evidence type="ECO:0000313" key="3">
    <source>
        <dbReference type="Proteomes" id="UP000610960"/>
    </source>
</evidence>
<dbReference type="SUPFAM" id="SSF46458">
    <property type="entry name" value="Globin-like"/>
    <property type="match status" value="1"/>
</dbReference>
<sequence>MLPNMELDLLNRAVRTVFDEIPPPIRFGEEDAQAIRKYSRELEAITDELVRGFYDLLYSHPATAAVFKEGERAEREATLRDWWLRTVRGPFDEGYWRWQAFVGVVHFRRGVTNSMMMAMYAWLVGRVGELLSGRLPPQAVSEVSQALLKLAVTGAALTVAGYEALMEEGFAEEAGADPRLVRNIVAMRADQLRRP</sequence>
<name>A0A830GW38_9CREN</name>
<dbReference type="InterPro" id="IPR044398">
    <property type="entry name" value="Globin-sensor_dom"/>
</dbReference>
<evidence type="ECO:0000259" key="1">
    <source>
        <dbReference type="Pfam" id="PF11563"/>
    </source>
</evidence>
<gene>
    <name evidence="2" type="ORF">GCM10007981_10390</name>
</gene>
<dbReference type="AlphaFoldDB" id="A0A830GW38"/>
<dbReference type="GO" id="GO:0020037">
    <property type="term" value="F:heme binding"/>
    <property type="evidence" value="ECO:0007669"/>
    <property type="project" value="InterPro"/>
</dbReference>
<dbReference type="InterPro" id="IPR012292">
    <property type="entry name" value="Globin/Proto"/>
</dbReference>
<proteinExistence type="predicted"/>
<dbReference type="Gene3D" id="1.10.490.10">
    <property type="entry name" value="Globins"/>
    <property type="match status" value="1"/>
</dbReference>
<feature type="domain" description="Globin-sensor" evidence="1">
    <location>
        <begin position="25"/>
        <end position="164"/>
    </location>
</feature>
<dbReference type="EMBL" id="BMNL01000002">
    <property type="protein sequence ID" value="GGP20810.1"/>
    <property type="molecule type" value="Genomic_DNA"/>
</dbReference>
<dbReference type="InterPro" id="IPR009050">
    <property type="entry name" value="Globin-like_sf"/>
</dbReference>
<evidence type="ECO:0000313" key="2">
    <source>
        <dbReference type="EMBL" id="GGP20810.1"/>
    </source>
</evidence>
<protein>
    <recommendedName>
        <fullName evidence="1">Globin-sensor domain-containing protein</fullName>
    </recommendedName>
</protein>
<reference evidence="2" key="1">
    <citation type="journal article" date="2014" name="Int. J. Syst. Evol. Microbiol.">
        <title>Complete genome sequence of Corynebacterium casei LMG S-19264T (=DSM 44701T), isolated from a smear-ripened cheese.</title>
        <authorList>
            <consortium name="US DOE Joint Genome Institute (JGI-PGF)"/>
            <person name="Walter F."/>
            <person name="Albersmeier A."/>
            <person name="Kalinowski J."/>
            <person name="Ruckert C."/>
        </authorList>
    </citation>
    <scope>NUCLEOTIDE SEQUENCE</scope>
    <source>
        <strain evidence="2">JCM 10088</strain>
    </source>
</reference>
<dbReference type="Proteomes" id="UP000610960">
    <property type="component" value="Unassembled WGS sequence"/>
</dbReference>
<keyword evidence="3" id="KW-1185">Reference proteome</keyword>
<dbReference type="Pfam" id="PF11563">
    <property type="entry name" value="Protoglobin"/>
    <property type="match status" value="1"/>
</dbReference>
<accession>A0A830GW38</accession>
<dbReference type="GO" id="GO:0019825">
    <property type="term" value="F:oxygen binding"/>
    <property type="evidence" value="ECO:0007669"/>
    <property type="project" value="InterPro"/>
</dbReference>
<organism evidence="2 3">
    <name type="scientific">Thermocladium modestius</name>
    <dbReference type="NCBI Taxonomy" id="62609"/>
    <lineage>
        <taxon>Archaea</taxon>
        <taxon>Thermoproteota</taxon>
        <taxon>Thermoprotei</taxon>
        <taxon>Thermoproteales</taxon>
        <taxon>Thermoproteaceae</taxon>
        <taxon>Thermocladium</taxon>
    </lineage>
</organism>
<reference evidence="2" key="2">
    <citation type="submission" date="2020-09" db="EMBL/GenBank/DDBJ databases">
        <authorList>
            <person name="Sun Q."/>
            <person name="Ohkuma M."/>
        </authorList>
    </citation>
    <scope>NUCLEOTIDE SEQUENCE</scope>
    <source>
        <strain evidence="2">JCM 10088</strain>
    </source>
</reference>